<comment type="caution">
    <text evidence="2">The sequence shown here is derived from an EMBL/GenBank/DDBJ whole genome shotgun (WGS) entry which is preliminary data.</text>
</comment>
<dbReference type="AlphaFoldDB" id="A0A834SHL3"/>
<accession>A0A834SHL3</accession>
<feature type="compositionally biased region" description="Basic and acidic residues" evidence="1">
    <location>
        <begin position="69"/>
        <end position="89"/>
    </location>
</feature>
<name>A0A834SHL3_9FABA</name>
<sequence>MHRPLTDNPSCEDALSEISNQASISRVFSERSHKATRTGSPEEDTWNAENVGRLDRKSHASIGNNTSNGRDKASGSRSFEASHELEKRSKAGVASGIAERRDVLGGIGIGGREAVRDGYVAKVRKAMEGVGTLGSEEAFVVELGVDKGDVEAFGLKDFG</sequence>
<evidence type="ECO:0000313" key="2">
    <source>
        <dbReference type="EMBL" id="KAF7802438.1"/>
    </source>
</evidence>
<dbReference type="EMBL" id="JAAIUW010000013">
    <property type="protein sequence ID" value="KAF7802438.1"/>
    <property type="molecule type" value="Genomic_DNA"/>
</dbReference>
<protein>
    <submittedName>
        <fullName evidence="2">Uncharacterized protein</fullName>
    </submittedName>
</protein>
<gene>
    <name evidence="2" type="ORF">G2W53_041549</name>
</gene>
<reference evidence="2" key="1">
    <citation type="submission" date="2020-09" db="EMBL/GenBank/DDBJ databases">
        <title>Genome-Enabled Discovery of Anthraquinone Biosynthesis in Senna tora.</title>
        <authorList>
            <person name="Kang S.-H."/>
            <person name="Pandey R.P."/>
            <person name="Lee C.-M."/>
            <person name="Sim J.-S."/>
            <person name="Jeong J.-T."/>
            <person name="Choi B.-S."/>
            <person name="Jung M."/>
            <person name="Ginzburg D."/>
            <person name="Zhao K."/>
            <person name="Won S.Y."/>
            <person name="Oh T.-J."/>
            <person name="Yu Y."/>
            <person name="Kim N.-H."/>
            <person name="Lee O.R."/>
            <person name="Lee T.-H."/>
            <person name="Bashyal P."/>
            <person name="Kim T.-S."/>
            <person name="Lee W.-H."/>
            <person name="Kawkins C."/>
            <person name="Kim C.-K."/>
            <person name="Kim J.S."/>
            <person name="Ahn B.O."/>
            <person name="Rhee S.Y."/>
            <person name="Sohng J.K."/>
        </authorList>
    </citation>
    <scope>NUCLEOTIDE SEQUENCE</scope>
    <source>
        <tissue evidence="2">Leaf</tissue>
    </source>
</reference>
<evidence type="ECO:0000256" key="1">
    <source>
        <dbReference type="SAM" id="MobiDB-lite"/>
    </source>
</evidence>
<evidence type="ECO:0000313" key="3">
    <source>
        <dbReference type="Proteomes" id="UP000634136"/>
    </source>
</evidence>
<dbReference type="Proteomes" id="UP000634136">
    <property type="component" value="Unassembled WGS sequence"/>
</dbReference>
<feature type="region of interest" description="Disordered" evidence="1">
    <location>
        <begin position="1"/>
        <end position="93"/>
    </location>
</feature>
<keyword evidence="3" id="KW-1185">Reference proteome</keyword>
<feature type="compositionally biased region" description="Polar residues" evidence="1">
    <location>
        <begin position="17"/>
        <end position="26"/>
    </location>
</feature>
<proteinExistence type="predicted"/>
<organism evidence="2 3">
    <name type="scientific">Senna tora</name>
    <dbReference type="NCBI Taxonomy" id="362788"/>
    <lineage>
        <taxon>Eukaryota</taxon>
        <taxon>Viridiplantae</taxon>
        <taxon>Streptophyta</taxon>
        <taxon>Embryophyta</taxon>
        <taxon>Tracheophyta</taxon>
        <taxon>Spermatophyta</taxon>
        <taxon>Magnoliopsida</taxon>
        <taxon>eudicotyledons</taxon>
        <taxon>Gunneridae</taxon>
        <taxon>Pentapetalae</taxon>
        <taxon>rosids</taxon>
        <taxon>fabids</taxon>
        <taxon>Fabales</taxon>
        <taxon>Fabaceae</taxon>
        <taxon>Caesalpinioideae</taxon>
        <taxon>Cassia clade</taxon>
        <taxon>Senna</taxon>
    </lineage>
</organism>
<dbReference type="OrthoDB" id="10607485at2759"/>